<evidence type="ECO:0000313" key="2">
    <source>
        <dbReference type="WBParaSite" id="ES5_v2.g9391.t1"/>
    </source>
</evidence>
<reference evidence="2" key="1">
    <citation type="submission" date="2022-11" db="UniProtKB">
        <authorList>
            <consortium name="WormBaseParasite"/>
        </authorList>
    </citation>
    <scope>IDENTIFICATION</scope>
</reference>
<dbReference type="WBParaSite" id="ES5_v2.g9391.t1">
    <property type="protein sequence ID" value="ES5_v2.g9391.t1"/>
    <property type="gene ID" value="ES5_v2.g9391"/>
</dbReference>
<dbReference type="Proteomes" id="UP000887579">
    <property type="component" value="Unplaced"/>
</dbReference>
<name>A0AC34GX06_9BILA</name>
<organism evidence="1 2">
    <name type="scientific">Panagrolaimus sp. ES5</name>
    <dbReference type="NCBI Taxonomy" id="591445"/>
    <lineage>
        <taxon>Eukaryota</taxon>
        <taxon>Metazoa</taxon>
        <taxon>Ecdysozoa</taxon>
        <taxon>Nematoda</taxon>
        <taxon>Chromadorea</taxon>
        <taxon>Rhabditida</taxon>
        <taxon>Tylenchina</taxon>
        <taxon>Panagrolaimomorpha</taxon>
        <taxon>Panagrolaimoidea</taxon>
        <taxon>Panagrolaimidae</taxon>
        <taxon>Panagrolaimus</taxon>
    </lineage>
</organism>
<evidence type="ECO:0000313" key="1">
    <source>
        <dbReference type="Proteomes" id="UP000887579"/>
    </source>
</evidence>
<accession>A0AC34GX06</accession>
<proteinExistence type="predicted"/>
<protein>
    <submittedName>
        <fullName evidence="2">4-alpha-glucanotransferase</fullName>
    </submittedName>
</protein>
<sequence length="1205" mass="139493">MAQKWVKQVQIWQDVVWNEYRKDLPHPNDEYFIYQSLVASFPMEKQDEEAYVAFEKRFLDYLVKYLREGKERSSWENPNLIYEDAVREFASFLLDKDRPFFTSFYQFIEAVADFGILNSLTQQILKFTCPGVPDIYQGSELWNHSFVDPDNRRPIDYQLSENLLKAIENMPNDSRIRQLWQNRYDGTIKLWLVKELVKFRKHDAALASDSSYIPLKVSGRYRKHILAFARRSGDDWMIVVLPLHLAAIVFTKYKLLEKAFNRLSIQHALDFSEFVDRESSWLKDYALFKVLKNRHGNRPWYDWPTQYKHRDSTALNDFAIEFADELRKEKWFQYLFFRQWDAIRNYAYDYGVRFIGDIPFYVAYDSADVWANPHYFSIGANGTIKNVAGVPPDYFNAAGQLWGMPTYHWGSLKEDGYRWWIERLSHNCALFDRLRLDHFRAFSSYWEVPFEETSAKNGRWSTGPGSDFFDQVKVHLDDMPFIAEDLGDIDAKVYDLRDQYNFPGMAVLQFAFDKDMAHSPHIPHHYCRNSVAYPGTHDNNTTLSWYREDLKSSSKININRYFGQIVESGNVNEVLIRSLYASVADTVIVAMQDILNLDGSCRMNRPASATYDGEGVNFALFSENAEAVELYLYDSSNQQEIEKFKITEKTHQVWHIYVSGIKPGQLYGYRVHGPYDPAQGHRFNPHKLLIDPYAKAISGVVQWNDALFAYNIGEDDLNRHLQDKGLTNYWGYNSVGFFAPDVRYSASGTHGEQVVEFKEMVKALHSAGIEVILDVVYNHTGEGNEMGPTLSFRGIDNASYYRLAEDPRYYMDFTGTGNTLNTRQPNVLRLIMDSLRYWVQEMHVDGFRFDLASALARELHDVDKLSSFFDVIHQDPVISQVKLIAEPWDIGEGGYQVGEFPAGWAEWNGKYRDCIRDYWIGADSMIAEFANRLTGSSDLYRGDNRTPSASINFITAHDGFTLHDLVSYNEKHNEANGEDNKDGESHNRSWNCGAEGPTDDSTVNNLREKQKRNMLVTLFLSQGVPMLVAGDEQGRTQQGNNNAYCQDNEISWLNWANVDVSLLDFTKKLIHFRREHPVFCRRKWFQGLPIRGTGVEDIVWFLPDASEMDDHHWQEDYARSLAVFLNGAGIRSVDTDGKKIVDANFYLIFNAYWEDVTYTLPGENYGAGWFKILDTNNDTIESFGNYSAGDSILVPSRSILLFQSQ</sequence>